<organism evidence="2 3">
    <name type="scientific">Aquamicrobium soli</name>
    <dbReference type="NCBI Taxonomy" id="1811518"/>
    <lineage>
        <taxon>Bacteria</taxon>
        <taxon>Pseudomonadati</taxon>
        <taxon>Pseudomonadota</taxon>
        <taxon>Alphaproteobacteria</taxon>
        <taxon>Hyphomicrobiales</taxon>
        <taxon>Phyllobacteriaceae</taxon>
        <taxon>Aquamicrobium</taxon>
    </lineage>
</organism>
<sequence>MLFIVHDKAWLGQVLHVSDKTLHMVVGLALFFLFLKFTKSPSRAILGVFAIELINEINDTVVAYPDLSKDFWLDTSTDILATMVLPCLTAGWLVLRRRSSMRSG</sequence>
<accession>A0ABV7KA99</accession>
<gene>
    <name evidence="2" type="ORF">ACFOHJ_09350</name>
</gene>
<name>A0ABV7KA99_9HYPH</name>
<dbReference type="RefSeq" id="WP_378220234.1">
    <property type="nucleotide sequence ID" value="NZ_JBHRTK010000011.1"/>
</dbReference>
<protein>
    <recommendedName>
        <fullName evidence="4">VanZ-like domain-containing protein</fullName>
    </recommendedName>
</protein>
<reference evidence="3" key="1">
    <citation type="journal article" date="2019" name="Int. J. Syst. Evol. Microbiol.">
        <title>The Global Catalogue of Microorganisms (GCM) 10K type strain sequencing project: providing services to taxonomists for standard genome sequencing and annotation.</title>
        <authorList>
            <consortium name="The Broad Institute Genomics Platform"/>
            <consortium name="The Broad Institute Genome Sequencing Center for Infectious Disease"/>
            <person name="Wu L."/>
            <person name="Ma J."/>
        </authorList>
    </citation>
    <scope>NUCLEOTIDE SEQUENCE [LARGE SCALE GENOMIC DNA]</scope>
    <source>
        <strain evidence="3">KCTC 52165</strain>
    </source>
</reference>
<feature type="transmembrane region" description="Helical" evidence="1">
    <location>
        <begin position="20"/>
        <end position="37"/>
    </location>
</feature>
<dbReference type="EMBL" id="JBHRTK010000011">
    <property type="protein sequence ID" value="MFC3206413.1"/>
    <property type="molecule type" value="Genomic_DNA"/>
</dbReference>
<dbReference type="Proteomes" id="UP001595583">
    <property type="component" value="Unassembled WGS sequence"/>
</dbReference>
<evidence type="ECO:0008006" key="4">
    <source>
        <dbReference type="Google" id="ProtNLM"/>
    </source>
</evidence>
<evidence type="ECO:0000256" key="1">
    <source>
        <dbReference type="SAM" id="Phobius"/>
    </source>
</evidence>
<feature type="transmembrane region" description="Helical" evidence="1">
    <location>
        <begin position="76"/>
        <end position="95"/>
    </location>
</feature>
<evidence type="ECO:0000313" key="3">
    <source>
        <dbReference type="Proteomes" id="UP001595583"/>
    </source>
</evidence>
<evidence type="ECO:0000313" key="2">
    <source>
        <dbReference type="EMBL" id="MFC3206413.1"/>
    </source>
</evidence>
<keyword evidence="3" id="KW-1185">Reference proteome</keyword>
<comment type="caution">
    <text evidence="2">The sequence shown here is derived from an EMBL/GenBank/DDBJ whole genome shotgun (WGS) entry which is preliminary data.</text>
</comment>
<proteinExistence type="predicted"/>
<keyword evidence="1" id="KW-0472">Membrane</keyword>
<keyword evidence="1" id="KW-1133">Transmembrane helix</keyword>
<keyword evidence="1" id="KW-0812">Transmembrane</keyword>